<comment type="caution">
    <text evidence="2">Lacks conserved residue(s) required for the propagation of feature annotation.</text>
</comment>
<dbReference type="InterPro" id="IPR024282">
    <property type="entry name" value="DUF3376"/>
</dbReference>
<dbReference type="SUPFAM" id="SSF52151">
    <property type="entry name" value="FabD/lysophospholipase-like"/>
    <property type="match status" value="1"/>
</dbReference>
<keyword evidence="2" id="KW-0442">Lipid degradation</keyword>
<name>A0ABY3VS45_9MYCO</name>
<dbReference type="RefSeq" id="WP_240261187.1">
    <property type="nucleotide sequence ID" value="NZ_CP092488.2"/>
</dbReference>
<evidence type="ECO:0000313" key="4">
    <source>
        <dbReference type="EMBL" id="UMB69454.1"/>
    </source>
</evidence>
<keyword evidence="2" id="KW-0378">Hydrolase</keyword>
<dbReference type="InterPro" id="IPR016035">
    <property type="entry name" value="Acyl_Trfase/lysoPLipase"/>
</dbReference>
<accession>A0ABY3VS45</accession>
<organism evidence="4 5">
    <name type="scientific">Mycobacterium paraterrae</name>
    <dbReference type="NCBI Taxonomy" id="577492"/>
    <lineage>
        <taxon>Bacteria</taxon>
        <taxon>Bacillati</taxon>
        <taxon>Actinomycetota</taxon>
        <taxon>Actinomycetes</taxon>
        <taxon>Mycobacteriales</taxon>
        <taxon>Mycobacteriaceae</taxon>
        <taxon>Mycobacterium</taxon>
    </lineage>
</organism>
<evidence type="ECO:0000256" key="1">
    <source>
        <dbReference type="ARBA" id="ARBA00023098"/>
    </source>
</evidence>
<feature type="short sequence motif" description="GXSXG" evidence="2">
    <location>
        <begin position="88"/>
        <end position="92"/>
    </location>
</feature>
<dbReference type="Pfam" id="PF01734">
    <property type="entry name" value="Patatin"/>
    <property type="match status" value="1"/>
</dbReference>
<keyword evidence="5" id="KW-1185">Reference proteome</keyword>
<feature type="domain" description="PNPLA" evidence="3">
    <location>
        <begin position="22"/>
        <end position="279"/>
    </location>
</feature>
<dbReference type="EMBL" id="CP092488">
    <property type="protein sequence ID" value="UMB69454.1"/>
    <property type="molecule type" value="Genomic_DNA"/>
</dbReference>
<proteinExistence type="predicted"/>
<feature type="active site" description="Nucleophile" evidence="2">
    <location>
        <position position="90"/>
    </location>
</feature>
<dbReference type="InterPro" id="IPR019894">
    <property type="entry name" value="Patatin-related_protein"/>
</dbReference>
<gene>
    <name evidence="4" type="ORF">MKK62_24470</name>
</gene>
<evidence type="ECO:0000256" key="2">
    <source>
        <dbReference type="PROSITE-ProRule" id="PRU01161"/>
    </source>
</evidence>
<dbReference type="Pfam" id="PF11856">
    <property type="entry name" value="DUF3376"/>
    <property type="match status" value="1"/>
</dbReference>
<evidence type="ECO:0000259" key="3">
    <source>
        <dbReference type="PROSITE" id="PS51635"/>
    </source>
</evidence>
<dbReference type="Gene3D" id="3.40.1090.10">
    <property type="entry name" value="Cytosolic phospholipase A2 catalytic domain"/>
    <property type="match status" value="1"/>
</dbReference>
<dbReference type="InterPro" id="IPR002641">
    <property type="entry name" value="PNPLA_dom"/>
</dbReference>
<keyword evidence="1 2" id="KW-0443">Lipid metabolism</keyword>
<feature type="short sequence motif" description="DGA/G" evidence="2">
    <location>
        <begin position="266"/>
        <end position="268"/>
    </location>
</feature>
<dbReference type="Proteomes" id="UP001055336">
    <property type="component" value="Chromosome"/>
</dbReference>
<evidence type="ECO:0000313" key="5">
    <source>
        <dbReference type="Proteomes" id="UP001055336"/>
    </source>
</evidence>
<protein>
    <submittedName>
        <fullName evidence="4">Patatin-like protein</fullName>
    </submittedName>
</protein>
<feature type="active site" description="Proton acceptor" evidence="2">
    <location>
        <position position="266"/>
    </location>
</feature>
<reference evidence="4" key="1">
    <citation type="submission" date="2022-08" db="EMBL/GenBank/DDBJ databases">
        <title>Whole genome sequencing of non-tuberculosis mycobacteria type-strains.</title>
        <authorList>
            <person name="Igarashi Y."/>
            <person name="Osugi A."/>
            <person name="Mitarai S."/>
        </authorList>
    </citation>
    <scope>NUCLEOTIDE SEQUENCE</scope>
    <source>
        <strain evidence="4">DSM 45127</strain>
    </source>
</reference>
<sequence length="875" mass="93610">MSAPQSGGSPTAQPQAELRLAATFTGGVSLAVWMGGMAREMNLLLAASRLRRGEVVADTTEQGRRVRDLYAKLLELLNIDCSLDVISGTSAGGINAVILGLANVQRLDLDGLRQLWFEEGSLGGLLRNPADGPPMTSLLYGDKALLDGLRAGLEKLAASAPNNIASAHDPTRVFITTTLLEGKPSVFRDEYGVAVNDVDHHGLFSFTDEQLTPANVPALALAARCSASFPLAFEAGFVPIGTTPDSAHPDMRPFMTGNVTSQFVADGGLLANRPLGQALQAVFDRPADREVRRVLAFVVPTVTEAEKPPLTDPPGLFATLGADVGAVMAQSISADLAAISAHNQQVRARNDVRRQLAVMGMSMERLGLPFYSRYRDRRTDDIARVASDEVMERVPAGRLASDGSPLGFGSAAREACKTAKAAAEDAVQPDLPAIGDYRGMNAAGRETLDEGRATVLAILRRTYRLTLSAQQKEELGRLRERVAEAMPQRDTADDTLIRGFGVGPQVPVAPELTTLKARSSSVAQALAKASMKIQPEREPWAQLAEVVIAMSRLVAPSGDGASPGTDGFVEDLLGYLTGPDGKNSVDLVAARLFDLQVARYAIQPDGVLADQALELIQMSSDTGTALDPRDAAAKKLTGLKMHHFGAFYKASWRANDWMWGRLDGAGWLVHVLLDPQRLHQLATESGDPASFTRKLRQQLEQIAGCPAPLGVWEPLLPSESRPTREEMAFLDGTVELPPSLPTTATWVAGGLQRLIAGEELVHVAEQVAVDEHNQANEKDTKGFRDAYTAAMGDTSCPVVPVAQAAQVLNACQIPAEEFSAEYHTWLFRRTVLRAVAVAVKMLSEAMPSSIRLLLTPARGAASLAAKVGGLLQRFT</sequence>
<dbReference type="NCBIfam" id="TIGR03607">
    <property type="entry name" value="patatin-like protein"/>
    <property type="match status" value="1"/>
</dbReference>
<dbReference type="PROSITE" id="PS51635">
    <property type="entry name" value="PNPLA"/>
    <property type="match status" value="1"/>
</dbReference>